<reference evidence="2" key="1">
    <citation type="submission" date="2023-07" db="EMBL/GenBank/DDBJ databases">
        <title>A chromosome-level genome assembly of Lolium multiflorum.</title>
        <authorList>
            <person name="Chen Y."/>
            <person name="Copetti D."/>
            <person name="Kolliker R."/>
            <person name="Studer B."/>
        </authorList>
    </citation>
    <scope>NUCLEOTIDE SEQUENCE</scope>
    <source>
        <strain evidence="2">02402/16</strain>
        <tissue evidence="2">Leaf</tissue>
    </source>
</reference>
<comment type="caution">
    <text evidence="2">The sequence shown here is derived from an EMBL/GenBank/DDBJ whole genome shotgun (WGS) entry which is preliminary data.</text>
</comment>
<accession>A0AAD8VHV4</accession>
<dbReference type="InterPro" id="IPR039266">
    <property type="entry name" value="EN-1/SPM"/>
</dbReference>
<evidence type="ECO:0000313" key="3">
    <source>
        <dbReference type="Proteomes" id="UP001231189"/>
    </source>
</evidence>
<protein>
    <submittedName>
        <fullName evidence="2">Uncharacterized protein</fullName>
    </submittedName>
</protein>
<dbReference type="AlphaFoldDB" id="A0AAD8VHV4"/>
<evidence type="ECO:0000256" key="1">
    <source>
        <dbReference type="SAM" id="MobiDB-lite"/>
    </source>
</evidence>
<keyword evidence="3" id="KW-1185">Reference proteome</keyword>
<feature type="region of interest" description="Disordered" evidence="1">
    <location>
        <begin position="399"/>
        <end position="430"/>
    </location>
</feature>
<dbReference type="Proteomes" id="UP001231189">
    <property type="component" value="Unassembled WGS sequence"/>
</dbReference>
<name>A0AAD8VHV4_LOLMU</name>
<sequence length="638" mass="72323">MMMTRRRTRSTTGVGRTRRRRGVGRTRRRRWVGRRRRRRDEEELSEDEGLGNLVFDPDQSLDWVEPADYQYVPAVERLRPRDRKPYRRGITQLPAPWRYRHVVLVPYGRSSFKYEDPSQRPPRGYSNILGGLLRWYFPGIVNFPTGGCDVAWRWAHYSLAEDPMGRGTAADLVVAKFWKYFKRAEGKETACDDVLHQLARKRVTGMHYEARIQCVREWHADRFVHMTKEDARDTLMQPWQYMQNPPQYVGKDDRCFLAMVMWWTCPQYLKKHEEGKKKRAEMRGGSHIQGSIPLSLHLQNEELRTGAKPNVFAVLKKMKQRKTPDPETGSVWLNPQCETQCTSYVSKFKQKYGEEANPEAEDFDPEVAVLAGEGLKHGRLWFGDGCVDPAKVPSLRQIRRGRGDGSEGAGDPGAKGAHGAADSGVPQQQIQMMQQMQQQQMMQAQQAQMSWLMSQTVLSSPPGSIAAPPPYTTPWMPPPPTQTPGTPVTVNNLNIIRSMNRGPFAVRVRTAKDFWSLCRAHTHGKGATWRQPVDLGAPGGVPSRGFAVRGRARPHGKGAHGSEWWRTATSGARQRFVAHGNDFFHGSPLPHGKEVPHGRLCSARQRWKRTAKSFAVQTLQAHGKGAFAVEAVAVQTLP</sequence>
<dbReference type="PANTHER" id="PTHR33157:SF12">
    <property type="entry name" value="TRANSPOSASE TNP1_EN_SPM-LIKE DOMAIN-CONTAINING PROTEIN"/>
    <property type="match status" value="1"/>
</dbReference>
<proteinExistence type="predicted"/>
<feature type="region of interest" description="Disordered" evidence="1">
    <location>
        <begin position="1"/>
        <end position="38"/>
    </location>
</feature>
<feature type="compositionally biased region" description="Basic residues" evidence="1">
    <location>
        <begin position="16"/>
        <end position="38"/>
    </location>
</feature>
<gene>
    <name evidence="2" type="ORF">QYE76_030757</name>
</gene>
<organism evidence="2 3">
    <name type="scientific">Lolium multiflorum</name>
    <name type="common">Italian ryegrass</name>
    <name type="synonym">Lolium perenne subsp. multiflorum</name>
    <dbReference type="NCBI Taxonomy" id="4521"/>
    <lineage>
        <taxon>Eukaryota</taxon>
        <taxon>Viridiplantae</taxon>
        <taxon>Streptophyta</taxon>
        <taxon>Embryophyta</taxon>
        <taxon>Tracheophyta</taxon>
        <taxon>Spermatophyta</taxon>
        <taxon>Magnoliopsida</taxon>
        <taxon>Liliopsida</taxon>
        <taxon>Poales</taxon>
        <taxon>Poaceae</taxon>
        <taxon>BOP clade</taxon>
        <taxon>Pooideae</taxon>
        <taxon>Poodae</taxon>
        <taxon>Poeae</taxon>
        <taxon>Poeae Chloroplast Group 2 (Poeae type)</taxon>
        <taxon>Loliodinae</taxon>
        <taxon>Loliinae</taxon>
        <taxon>Lolium</taxon>
    </lineage>
</organism>
<dbReference type="GO" id="GO:0032196">
    <property type="term" value="P:transposition"/>
    <property type="evidence" value="ECO:0007669"/>
    <property type="project" value="InterPro"/>
</dbReference>
<dbReference type="PANTHER" id="PTHR33157">
    <property type="entry name" value="AUTONOMOUS TRANSPOSABLE ELEMENT EN-1 MOSAIC PROTEIN-RELATED"/>
    <property type="match status" value="1"/>
</dbReference>
<dbReference type="EMBL" id="JAUUTY010000007">
    <property type="protein sequence ID" value="KAK1607084.1"/>
    <property type="molecule type" value="Genomic_DNA"/>
</dbReference>
<evidence type="ECO:0000313" key="2">
    <source>
        <dbReference type="EMBL" id="KAK1607084.1"/>
    </source>
</evidence>